<dbReference type="SUPFAM" id="SSF54506">
    <property type="entry name" value="Diaminopimelate epimerase-like"/>
    <property type="match status" value="1"/>
</dbReference>
<dbReference type="PANTHER" id="PTHR13774">
    <property type="entry name" value="PHENAZINE BIOSYNTHESIS PROTEIN"/>
    <property type="match status" value="1"/>
</dbReference>
<dbReference type="Proteomes" id="UP000471751">
    <property type="component" value="Unassembled WGS sequence"/>
</dbReference>
<dbReference type="NCBIfam" id="TIGR00654">
    <property type="entry name" value="PhzF_family"/>
    <property type="match status" value="1"/>
</dbReference>
<keyword evidence="2" id="KW-0413">Isomerase</keyword>
<name>A0A6I5RN22_9PSED</name>
<keyword evidence="5" id="KW-1185">Reference proteome</keyword>
<dbReference type="EMBL" id="JAAHBT010000030">
    <property type="protein sequence ID" value="NES08966.1"/>
    <property type="molecule type" value="Genomic_DNA"/>
</dbReference>
<reference evidence="4 5" key="1">
    <citation type="submission" date="2020-02" db="EMBL/GenBank/DDBJ databases">
        <title>Broccoli isolated Pseudomonas sp.</title>
        <authorList>
            <person name="Fujikawa T."/>
            <person name="Sawada H."/>
        </authorList>
    </citation>
    <scope>NUCLEOTIDE SEQUENCE [LARGE SCALE GENOMIC DNA]</scope>
    <source>
        <strain evidence="4 5">JCM 32154</strain>
    </source>
</reference>
<dbReference type="InterPro" id="IPR003719">
    <property type="entry name" value="Phenazine_PhzF-like"/>
</dbReference>
<sequence length="263" mass="29167">MRLKLYQVDAFTSEVFSGSPAAVVPLESWLPVEVMQSIAIENSLPETAFFVLNAHGQYEIRWFSPLTEIDFCGHATLASAFVLFNLPGASKSITFWAKAVGEIPVTQLPSGEIELNFPELAPRPLVDVPAQLREGLSIIPSEYWVNRQAYFAIYADQQQVETVVPQLDKLIELGPRDVVVTAPGEQYDFVSRYFWPANGGDEDPVTGSIHAGLAPFWADRLKKTRLSALQASRRRGVLDCRVEEGRVFVSGHAVQYLEGVISL</sequence>
<evidence type="ECO:0000256" key="2">
    <source>
        <dbReference type="ARBA" id="ARBA00023235"/>
    </source>
</evidence>
<feature type="active site" evidence="3">
    <location>
        <position position="46"/>
    </location>
</feature>
<evidence type="ECO:0000313" key="4">
    <source>
        <dbReference type="EMBL" id="NES08966.1"/>
    </source>
</evidence>
<dbReference type="GO" id="GO:0005737">
    <property type="term" value="C:cytoplasm"/>
    <property type="evidence" value="ECO:0007669"/>
    <property type="project" value="TreeGrafter"/>
</dbReference>
<evidence type="ECO:0000313" key="5">
    <source>
        <dbReference type="Proteomes" id="UP000471751"/>
    </source>
</evidence>
<protein>
    <submittedName>
        <fullName evidence="4">PhzF family phenazine biosynthesis protein</fullName>
    </submittedName>
</protein>
<organism evidence="4 5">
    <name type="scientific">Pseudomonas laurentiana</name>
    <dbReference type="NCBI Taxonomy" id="2364649"/>
    <lineage>
        <taxon>Bacteria</taxon>
        <taxon>Pseudomonadati</taxon>
        <taxon>Pseudomonadota</taxon>
        <taxon>Gammaproteobacteria</taxon>
        <taxon>Pseudomonadales</taxon>
        <taxon>Pseudomonadaceae</taxon>
        <taxon>Pseudomonas</taxon>
    </lineage>
</organism>
<comment type="caution">
    <text evidence="4">The sequence shown here is derived from an EMBL/GenBank/DDBJ whole genome shotgun (WGS) entry which is preliminary data.</text>
</comment>
<comment type="similarity">
    <text evidence="1">Belongs to the PhzF family.</text>
</comment>
<dbReference type="RefSeq" id="WP_163932481.1">
    <property type="nucleotide sequence ID" value="NZ_BMQU01000003.1"/>
</dbReference>
<dbReference type="PANTHER" id="PTHR13774:SF17">
    <property type="entry name" value="PHENAZINE BIOSYNTHESIS-LIKE DOMAIN-CONTAINING PROTEIN"/>
    <property type="match status" value="1"/>
</dbReference>
<dbReference type="PIRSF" id="PIRSF016184">
    <property type="entry name" value="PhzC_PhzF"/>
    <property type="match status" value="1"/>
</dbReference>
<accession>A0A6I5RN22</accession>
<dbReference type="Pfam" id="PF02567">
    <property type="entry name" value="PhzC-PhzF"/>
    <property type="match status" value="1"/>
</dbReference>
<dbReference type="AlphaFoldDB" id="A0A6I5RN22"/>
<proteinExistence type="inferred from homology"/>
<evidence type="ECO:0000256" key="1">
    <source>
        <dbReference type="ARBA" id="ARBA00008270"/>
    </source>
</evidence>
<evidence type="ECO:0000256" key="3">
    <source>
        <dbReference type="PIRSR" id="PIRSR016184-1"/>
    </source>
</evidence>
<dbReference type="GO" id="GO:0016853">
    <property type="term" value="F:isomerase activity"/>
    <property type="evidence" value="ECO:0007669"/>
    <property type="project" value="UniProtKB-KW"/>
</dbReference>
<gene>
    <name evidence="4" type="ORF">G3O07_03260</name>
</gene>
<dbReference type="Gene3D" id="3.10.310.10">
    <property type="entry name" value="Diaminopimelate Epimerase, Chain A, domain 1"/>
    <property type="match status" value="2"/>
</dbReference>